<dbReference type="Pfam" id="PF01551">
    <property type="entry name" value="Peptidase_M23"/>
    <property type="match status" value="1"/>
</dbReference>
<dbReference type="PANTHER" id="PTHR21666:SF270">
    <property type="entry name" value="MUREIN HYDROLASE ACTIVATOR ENVC"/>
    <property type="match status" value="1"/>
</dbReference>
<name>A0A1M7RZH8_9FIRM</name>
<proteinExistence type="predicted"/>
<accession>A0A1M7RZH8</accession>
<dbReference type="Gene3D" id="2.70.70.10">
    <property type="entry name" value="Glucose Permease (Domain IIA)"/>
    <property type="match status" value="1"/>
</dbReference>
<dbReference type="STRING" id="1121395.SAMN02745215_00300"/>
<keyword evidence="1" id="KW-1133">Transmembrane helix</keyword>
<evidence type="ECO:0000259" key="2">
    <source>
        <dbReference type="Pfam" id="PF01551"/>
    </source>
</evidence>
<sequence length="292" mass="32940">MKQFVAITGRLKWLGLLGLLGYLTPYAHLKLLSLFWLLCLVEIVCDWSALGQALRQLMGIPITYLSYKGKLPSKTNYQLKNSYILPFKGQWTVVNGSTEKELSHSWEIPSQRYAYDFLILDEAGKSYEEDQLSPHSYYCYGRDIIAPCDGMIIDMKDGYEDSLVDGKGSADCRAKDIRGNYILIQHPNREYSLIAHIRKNSFTVKAGDEVKQGQVLAQSGNTGNTSEPHIHFQLQAGKSFYLAAGLPVGFTHIGFQKKNSYSLFDSRPTQIGVDSVENRTYIGRGWEVENLC</sequence>
<evidence type="ECO:0000313" key="4">
    <source>
        <dbReference type="Proteomes" id="UP000184010"/>
    </source>
</evidence>
<dbReference type="CDD" id="cd12797">
    <property type="entry name" value="M23_peptidase"/>
    <property type="match status" value="1"/>
</dbReference>
<keyword evidence="1" id="KW-0812">Transmembrane</keyword>
<dbReference type="InterPro" id="IPR016047">
    <property type="entry name" value="M23ase_b-sheet_dom"/>
</dbReference>
<dbReference type="EMBL" id="FRDN01000003">
    <property type="protein sequence ID" value="SHN51566.1"/>
    <property type="molecule type" value="Genomic_DNA"/>
</dbReference>
<dbReference type="Proteomes" id="UP000184010">
    <property type="component" value="Unassembled WGS sequence"/>
</dbReference>
<dbReference type="AlphaFoldDB" id="A0A1M7RZH8"/>
<dbReference type="InterPro" id="IPR011055">
    <property type="entry name" value="Dup_hybrid_motif"/>
</dbReference>
<dbReference type="SUPFAM" id="SSF51261">
    <property type="entry name" value="Duplicated hybrid motif"/>
    <property type="match status" value="1"/>
</dbReference>
<evidence type="ECO:0000313" key="3">
    <source>
        <dbReference type="EMBL" id="SHN51566.1"/>
    </source>
</evidence>
<protein>
    <submittedName>
        <fullName evidence="3">Peptidase family M23</fullName>
    </submittedName>
</protein>
<dbReference type="GO" id="GO:0004222">
    <property type="term" value="F:metalloendopeptidase activity"/>
    <property type="evidence" value="ECO:0007669"/>
    <property type="project" value="TreeGrafter"/>
</dbReference>
<organism evidence="3 4">
    <name type="scientific">Desulfitobacterium chlororespirans DSM 11544</name>
    <dbReference type="NCBI Taxonomy" id="1121395"/>
    <lineage>
        <taxon>Bacteria</taxon>
        <taxon>Bacillati</taxon>
        <taxon>Bacillota</taxon>
        <taxon>Clostridia</taxon>
        <taxon>Eubacteriales</taxon>
        <taxon>Desulfitobacteriaceae</taxon>
        <taxon>Desulfitobacterium</taxon>
    </lineage>
</organism>
<dbReference type="InterPro" id="IPR050570">
    <property type="entry name" value="Cell_wall_metabolism_enzyme"/>
</dbReference>
<feature type="domain" description="M23ase beta-sheet core" evidence="2">
    <location>
        <begin position="141"/>
        <end position="237"/>
    </location>
</feature>
<gene>
    <name evidence="3" type="ORF">SAMN02745215_00300</name>
</gene>
<feature type="transmembrane region" description="Helical" evidence="1">
    <location>
        <begin position="12"/>
        <end position="29"/>
    </location>
</feature>
<dbReference type="PANTHER" id="PTHR21666">
    <property type="entry name" value="PEPTIDASE-RELATED"/>
    <property type="match status" value="1"/>
</dbReference>
<evidence type="ECO:0000256" key="1">
    <source>
        <dbReference type="SAM" id="Phobius"/>
    </source>
</evidence>
<keyword evidence="1" id="KW-0472">Membrane</keyword>
<keyword evidence="4" id="KW-1185">Reference proteome</keyword>
<reference evidence="4" key="1">
    <citation type="submission" date="2016-12" db="EMBL/GenBank/DDBJ databases">
        <authorList>
            <person name="Varghese N."/>
            <person name="Submissions S."/>
        </authorList>
    </citation>
    <scope>NUCLEOTIDE SEQUENCE [LARGE SCALE GENOMIC DNA]</scope>
    <source>
        <strain evidence="4">DSM 11544</strain>
    </source>
</reference>
<dbReference type="RefSeq" id="WP_072770940.1">
    <property type="nucleotide sequence ID" value="NZ_FRDN01000003.1"/>
</dbReference>